<evidence type="ECO:0000256" key="1">
    <source>
        <dbReference type="SAM" id="Phobius"/>
    </source>
</evidence>
<protein>
    <submittedName>
        <fullName evidence="2">Uncharacterized protein</fullName>
    </submittedName>
</protein>
<feature type="transmembrane region" description="Helical" evidence="1">
    <location>
        <begin position="20"/>
        <end position="51"/>
    </location>
</feature>
<sequence length="73" mass="8450">MSSAGVGLPPYIHNYRDGLYHTAVIFFVFFLGSLILWPFLIAITVLLLPLVRFHFMLVTYKYALRKCMISHLC</sequence>
<reference evidence="2" key="1">
    <citation type="submission" date="2020-06" db="EMBL/GenBank/DDBJ databases">
        <title>Draft genome of Bugula neritina, a colonial animal packing powerful symbionts and potential medicines.</title>
        <authorList>
            <person name="Rayko M."/>
        </authorList>
    </citation>
    <scope>NUCLEOTIDE SEQUENCE [LARGE SCALE GENOMIC DNA]</scope>
    <source>
        <strain evidence="2">Kwan_BN1</strain>
    </source>
</reference>
<keyword evidence="1" id="KW-1133">Transmembrane helix</keyword>
<proteinExistence type="predicted"/>
<keyword evidence="1" id="KW-0472">Membrane</keyword>
<comment type="caution">
    <text evidence="2">The sequence shown here is derived from an EMBL/GenBank/DDBJ whole genome shotgun (WGS) entry which is preliminary data.</text>
</comment>
<dbReference type="AlphaFoldDB" id="A0A7J7JPW3"/>
<evidence type="ECO:0000313" key="2">
    <source>
        <dbReference type="EMBL" id="KAF6028392.1"/>
    </source>
</evidence>
<accession>A0A7J7JPW3</accession>
<organism evidence="2 3">
    <name type="scientific">Bugula neritina</name>
    <name type="common">Brown bryozoan</name>
    <name type="synonym">Sertularia neritina</name>
    <dbReference type="NCBI Taxonomy" id="10212"/>
    <lineage>
        <taxon>Eukaryota</taxon>
        <taxon>Metazoa</taxon>
        <taxon>Spiralia</taxon>
        <taxon>Lophotrochozoa</taxon>
        <taxon>Bryozoa</taxon>
        <taxon>Gymnolaemata</taxon>
        <taxon>Cheilostomatida</taxon>
        <taxon>Flustrina</taxon>
        <taxon>Buguloidea</taxon>
        <taxon>Bugulidae</taxon>
        <taxon>Bugula</taxon>
    </lineage>
</organism>
<keyword evidence="3" id="KW-1185">Reference proteome</keyword>
<dbReference type="Proteomes" id="UP000593567">
    <property type="component" value="Unassembled WGS sequence"/>
</dbReference>
<gene>
    <name evidence="2" type="ORF">EB796_013281</name>
</gene>
<name>A0A7J7JPW3_BUGNE</name>
<keyword evidence="1" id="KW-0812">Transmembrane</keyword>
<dbReference type="EMBL" id="VXIV02001954">
    <property type="protein sequence ID" value="KAF6028392.1"/>
    <property type="molecule type" value="Genomic_DNA"/>
</dbReference>
<evidence type="ECO:0000313" key="3">
    <source>
        <dbReference type="Proteomes" id="UP000593567"/>
    </source>
</evidence>